<feature type="signal peptide" evidence="8">
    <location>
        <begin position="1"/>
        <end position="29"/>
    </location>
</feature>
<dbReference type="GO" id="GO:0005975">
    <property type="term" value="P:carbohydrate metabolic process"/>
    <property type="evidence" value="ECO:0007669"/>
    <property type="project" value="InterPro"/>
</dbReference>
<feature type="region of interest" description="Disordered" evidence="7">
    <location>
        <begin position="31"/>
        <end position="53"/>
    </location>
</feature>
<dbReference type="PRINTS" id="PR00133">
    <property type="entry name" value="GLHYDRLASE3"/>
</dbReference>
<sequence length="619" mass="66191">MTTRRARPWKVRATATLVGLLTVTTGVAAAQTQQSSAPTDAQASSGHQGGRNWPERTLRAMTLEQKVGQLFVADVWGLSADEAHPGNREKYGVDTPAEVVRKYHVGGVIYFNHSGTDNIDTPRQVARLSNGLQRAALGDEPRVPLIIGVDQEGGRVTRIAEHVTEYPSAMALGASRDVEGARTAAAISAAELRAMGITQDFAPVADVNSNPLNPVIGSRSFSSDAELAGQFVAAQVDGYENSGPAAKRVSAAAKHFPGHGDAKDDSHVGLPVIDRSEEDWRTHDLPPFRAAVEAGIDAIMTAHISVPSLDPSGDPATLSKPIMTGLLREELGYNGVVVTDSLGMAGVREMYPDSEIPVRALEAGVDQMLMPPDLDAAIDGVLEAVRSGRLTEQRIDESVLRILKLKYERGIVAHPLVNEHRIDNVVGTEKNREAVQRVTDRSTTLLRDDAGLLPLSSGTGKVLVTGWNRPDYPGYAAEPVEALARALAERTDAEVEAVSTGTAPDSATIDEVTAAAETADVVIVITNGLRTGEAQRQLVERLTSTDTPVIAVAVQEPYDPGYVDMPTWLATYDWRDVTMTSLAKVLTGERSPEGKLPVTVPNGSDPEQTLYPFGHGLTW</sequence>
<dbReference type="PANTHER" id="PTHR30480:SF13">
    <property type="entry name" value="BETA-HEXOSAMINIDASE"/>
    <property type="match status" value="1"/>
</dbReference>
<evidence type="ECO:0000259" key="10">
    <source>
        <dbReference type="Pfam" id="PF01915"/>
    </source>
</evidence>
<dbReference type="Pfam" id="PF01915">
    <property type="entry name" value="Glyco_hydro_3_C"/>
    <property type="match status" value="1"/>
</dbReference>
<evidence type="ECO:0000256" key="3">
    <source>
        <dbReference type="ARBA" id="ARBA00012663"/>
    </source>
</evidence>
<protein>
    <recommendedName>
        <fullName evidence="3">beta-N-acetylhexosaminidase</fullName>
        <ecNumber evidence="3">3.2.1.52</ecNumber>
    </recommendedName>
</protein>
<dbReference type="Proteomes" id="UP000005087">
    <property type="component" value="Chromosome"/>
</dbReference>
<feature type="compositionally biased region" description="Low complexity" evidence="7">
    <location>
        <begin position="31"/>
        <end position="45"/>
    </location>
</feature>
<evidence type="ECO:0000256" key="2">
    <source>
        <dbReference type="ARBA" id="ARBA00005336"/>
    </source>
</evidence>
<dbReference type="OrthoDB" id="9805821at2"/>
<name>I1D7A2_9PSEU</name>
<dbReference type="InterPro" id="IPR017853">
    <property type="entry name" value="GH"/>
</dbReference>
<dbReference type="GO" id="GO:0004563">
    <property type="term" value="F:beta-N-acetylhexosaminidase activity"/>
    <property type="evidence" value="ECO:0007669"/>
    <property type="project" value="UniProtKB-EC"/>
</dbReference>
<dbReference type="Gene3D" id="3.20.20.300">
    <property type="entry name" value="Glycoside hydrolase, family 3, N-terminal domain"/>
    <property type="match status" value="1"/>
</dbReference>
<comment type="similarity">
    <text evidence="2 6">Belongs to the glycosyl hydrolase 3 family.</text>
</comment>
<dbReference type="InterPro" id="IPR019800">
    <property type="entry name" value="Glyco_hydro_3_AS"/>
</dbReference>
<dbReference type="InterPro" id="IPR050226">
    <property type="entry name" value="NagZ_Beta-hexosaminidase"/>
</dbReference>
<organism evidence="11 12">
    <name type="scientific">Saccharomonospora glauca K62</name>
    <dbReference type="NCBI Taxonomy" id="928724"/>
    <lineage>
        <taxon>Bacteria</taxon>
        <taxon>Bacillati</taxon>
        <taxon>Actinomycetota</taxon>
        <taxon>Actinomycetes</taxon>
        <taxon>Pseudonocardiales</taxon>
        <taxon>Pseudonocardiaceae</taxon>
        <taxon>Saccharomonospora</taxon>
    </lineage>
</organism>
<dbReference type="PANTHER" id="PTHR30480">
    <property type="entry name" value="BETA-HEXOSAMINIDASE-RELATED"/>
    <property type="match status" value="1"/>
</dbReference>
<keyword evidence="12" id="KW-1185">Reference proteome</keyword>
<evidence type="ECO:0000313" key="12">
    <source>
        <dbReference type="Proteomes" id="UP000005087"/>
    </source>
</evidence>
<dbReference type="FunFam" id="3.20.20.300:FF:000014">
    <property type="entry name" value="Beta-hexosaminidase, lipoprotein"/>
    <property type="match status" value="1"/>
</dbReference>
<accession>I1D7A2</accession>
<reference evidence="12" key="2">
    <citation type="submission" date="2012-01" db="EMBL/GenBank/DDBJ databases">
        <title>Noncontiguous Finished sequence of chromosome of Saccharomonospora glauca K62.</title>
        <authorList>
            <consortium name="US DOE Joint Genome Institute"/>
            <person name="Lucas S."/>
            <person name="Han J."/>
            <person name="Lapidus A."/>
            <person name="Cheng J.-F."/>
            <person name="Goodwin L."/>
            <person name="Pitluck S."/>
            <person name="Peters L."/>
            <person name="Mikhailova N."/>
            <person name="Held B."/>
            <person name="Detter J.C."/>
            <person name="Han C."/>
            <person name="Tapia R."/>
            <person name="Land M."/>
            <person name="Hauser L."/>
            <person name="Kyrpides N."/>
            <person name="Ivanova N."/>
            <person name="Pagani I."/>
            <person name="Brambilla E.-M."/>
            <person name="Klenk H.-P."/>
            <person name="Woyke T."/>
        </authorList>
    </citation>
    <scope>NUCLEOTIDE SEQUENCE [LARGE SCALE GENOMIC DNA]</scope>
    <source>
        <strain evidence="12">K62</strain>
    </source>
</reference>
<dbReference type="InterPro" id="IPR036962">
    <property type="entry name" value="Glyco_hydro_3_N_sf"/>
</dbReference>
<evidence type="ECO:0000313" key="11">
    <source>
        <dbReference type="EMBL" id="EIF00827.1"/>
    </source>
</evidence>
<keyword evidence="4 6" id="KW-0378">Hydrolase</keyword>
<evidence type="ECO:0000256" key="5">
    <source>
        <dbReference type="ARBA" id="ARBA00023295"/>
    </source>
</evidence>
<keyword evidence="5 6" id="KW-0326">Glycosidase</keyword>
<dbReference type="Gene3D" id="3.40.50.1700">
    <property type="entry name" value="Glycoside hydrolase family 3 C-terminal domain"/>
    <property type="match status" value="1"/>
</dbReference>
<evidence type="ECO:0000256" key="6">
    <source>
        <dbReference type="RuleBase" id="RU361161"/>
    </source>
</evidence>
<feature type="domain" description="Glycoside hydrolase family 3 N-terminal" evidence="9">
    <location>
        <begin position="62"/>
        <end position="405"/>
    </location>
</feature>
<dbReference type="Pfam" id="PF00933">
    <property type="entry name" value="Glyco_hydro_3"/>
    <property type="match status" value="1"/>
</dbReference>
<dbReference type="EMBL" id="CM001484">
    <property type="protein sequence ID" value="EIF00827.1"/>
    <property type="molecule type" value="Genomic_DNA"/>
</dbReference>
<feature type="domain" description="Glycoside hydrolase family 3 C-terminal" evidence="10">
    <location>
        <begin position="444"/>
        <end position="618"/>
    </location>
</feature>
<evidence type="ECO:0000256" key="8">
    <source>
        <dbReference type="SAM" id="SignalP"/>
    </source>
</evidence>
<evidence type="ECO:0000259" key="9">
    <source>
        <dbReference type="Pfam" id="PF00933"/>
    </source>
</evidence>
<proteinExistence type="inferred from homology"/>
<dbReference type="InterPro" id="IPR002772">
    <property type="entry name" value="Glyco_hydro_3_C"/>
</dbReference>
<dbReference type="AlphaFoldDB" id="I1D7A2"/>
<dbReference type="InterPro" id="IPR036881">
    <property type="entry name" value="Glyco_hydro_3_C_sf"/>
</dbReference>
<dbReference type="PROSITE" id="PS00775">
    <property type="entry name" value="GLYCOSYL_HYDROL_F3"/>
    <property type="match status" value="1"/>
</dbReference>
<keyword evidence="8" id="KW-0732">Signal</keyword>
<dbReference type="eggNOG" id="COG1472">
    <property type="taxonomic scope" value="Bacteria"/>
</dbReference>
<dbReference type="EC" id="3.2.1.52" evidence="3"/>
<gene>
    <name evidence="11" type="ORF">SacglDRAFT_03985</name>
</gene>
<dbReference type="STRING" id="928724.SacglDRAFT_03985"/>
<feature type="chain" id="PRO_5003638386" description="beta-N-acetylhexosaminidase" evidence="8">
    <location>
        <begin position="30"/>
        <end position="619"/>
    </location>
</feature>
<dbReference type="HOGENOM" id="CLU_008392_5_3_11"/>
<evidence type="ECO:0000256" key="1">
    <source>
        <dbReference type="ARBA" id="ARBA00001231"/>
    </source>
</evidence>
<reference evidence="11 12" key="1">
    <citation type="submission" date="2011-09" db="EMBL/GenBank/DDBJ databases">
        <authorList>
            <consortium name="US DOE Joint Genome Institute (JGI-PGF)"/>
            <person name="Lucas S."/>
            <person name="Han J."/>
            <person name="Lapidus A."/>
            <person name="Cheng J.-F."/>
            <person name="Goodwin L."/>
            <person name="Pitluck S."/>
            <person name="Peters L."/>
            <person name="Land M.L."/>
            <person name="Hauser L."/>
            <person name="Brambilla E."/>
            <person name="Klenk H.-P."/>
            <person name="Woyke T.J."/>
        </authorList>
    </citation>
    <scope>NUCLEOTIDE SEQUENCE [LARGE SCALE GENOMIC DNA]</scope>
    <source>
        <strain evidence="11 12">K62</strain>
    </source>
</reference>
<dbReference type="GO" id="GO:0009254">
    <property type="term" value="P:peptidoglycan turnover"/>
    <property type="evidence" value="ECO:0007669"/>
    <property type="project" value="TreeGrafter"/>
</dbReference>
<evidence type="ECO:0000256" key="7">
    <source>
        <dbReference type="SAM" id="MobiDB-lite"/>
    </source>
</evidence>
<comment type="catalytic activity">
    <reaction evidence="1">
        <text>Hydrolysis of terminal non-reducing N-acetyl-D-hexosamine residues in N-acetyl-beta-D-hexosaminides.</text>
        <dbReference type="EC" id="3.2.1.52"/>
    </reaction>
</comment>
<dbReference type="SUPFAM" id="SSF52279">
    <property type="entry name" value="Beta-D-glucan exohydrolase, C-terminal domain"/>
    <property type="match status" value="1"/>
</dbReference>
<evidence type="ECO:0000256" key="4">
    <source>
        <dbReference type="ARBA" id="ARBA00022801"/>
    </source>
</evidence>
<dbReference type="RefSeq" id="WP_005466666.1">
    <property type="nucleotide sequence ID" value="NZ_CM001484.1"/>
</dbReference>
<dbReference type="InterPro" id="IPR001764">
    <property type="entry name" value="Glyco_hydro_3_N"/>
</dbReference>
<dbReference type="SUPFAM" id="SSF51445">
    <property type="entry name" value="(Trans)glycosidases"/>
    <property type="match status" value="1"/>
</dbReference>